<comment type="catalytic activity">
    <reaction evidence="9">
        <text>2-oxoglutarate + O2 + 2 H(+) = ethene + 3 CO2 + H2O</text>
        <dbReference type="Rhea" id="RHEA:31523"/>
        <dbReference type="ChEBI" id="CHEBI:15377"/>
        <dbReference type="ChEBI" id="CHEBI:15378"/>
        <dbReference type="ChEBI" id="CHEBI:15379"/>
        <dbReference type="ChEBI" id="CHEBI:16526"/>
        <dbReference type="ChEBI" id="CHEBI:16810"/>
        <dbReference type="ChEBI" id="CHEBI:18153"/>
        <dbReference type="EC" id="1.13.12.19"/>
    </reaction>
</comment>
<dbReference type="OrthoDB" id="21825at2"/>
<dbReference type="PRINTS" id="PR00682">
    <property type="entry name" value="IPNSYNTHASE"/>
</dbReference>
<comment type="similarity">
    <text evidence="11">Belongs to the iron/ascorbate-dependent oxidoreductase family.</text>
</comment>
<dbReference type="GO" id="GO:0046872">
    <property type="term" value="F:metal ion binding"/>
    <property type="evidence" value="ECO:0007669"/>
    <property type="project" value="UniProtKB-KW"/>
</dbReference>
<keyword evidence="11" id="KW-0408">Iron</keyword>
<dbReference type="EMBL" id="CP060436">
    <property type="protein sequence ID" value="QPM90566.1"/>
    <property type="molecule type" value="Genomic_DNA"/>
</dbReference>
<dbReference type="AlphaFoldDB" id="A0A418SLE2"/>
<dbReference type="GO" id="GO:0009693">
    <property type="term" value="P:ethylene biosynthetic process"/>
    <property type="evidence" value="ECO:0007669"/>
    <property type="project" value="UniProtKB-KW"/>
</dbReference>
<gene>
    <name evidence="13" type="primary">vldW_7</name>
    <name evidence="13" type="ORF">PSAL_018050</name>
</gene>
<dbReference type="KEGG" id="palw:PSAL_018050"/>
<dbReference type="PANTHER" id="PTHR47990">
    <property type="entry name" value="2-OXOGLUTARATE (2OG) AND FE(II)-DEPENDENT OXYGENASE SUPERFAMILY PROTEIN-RELATED"/>
    <property type="match status" value="1"/>
</dbReference>
<dbReference type="Pfam" id="PF14226">
    <property type="entry name" value="DIOX_N"/>
    <property type="match status" value="1"/>
</dbReference>
<comment type="catalytic activity">
    <reaction evidence="10">
        <text>L-arginine + 2-oxoglutarate + O2 = guanidine + L-glutamate 5-semialdehyde + succinate + CO2</text>
        <dbReference type="Rhea" id="RHEA:31535"/>
        <dbReference type="ChEBI" id="CHEBI:15379"/>
        <dbReference type="ChEBI" id="CHEBI:16526"/>
        <dbReference type="ChEBI" id="CHEBI:16810"/>
        <dbReference type="ChEBI" id="CHEBI:30031"/>
        <dbReference type="ChEBI" id="CHEBI:30087"/>
        <dbReference type="ChEBI" id="CHEBI:32682"/>
        <dbReference type="ChEBI" id="CHEBI:58066"/>
        <dbReference type="EC" id="1.14.20.7"/>
    </reaction>
</comment>
<protein>
    <recommendedName>
        <fullName evidence="5">2-oxoglutarate-dependent ethylene/succinate-forming enzyme</fullName>
        <ecNumber evidence="4">1.13.12.19</ecNumber>
        <ecNumber evidence="3">1.14.20.7</ecNumber>
    </recommendedName>
    <alternativeName>
        <fullName evidence="7">2-oxoglutarate dioxygenase (ethylene-forming)</fullName>
    </alternativeName>
    <alternativeName>
        <fullName evidence="8">2-oxoglutarate/L-arginine monooxygenase/decarboxylase (succinate-forming)</fullName>
    </alternativeName>
</protein>
<dbReference type="InterPro" id="IPR027443">
    <property type="entry name" value="IPNS-like_sf"/>
</dbReference>
<dbReference type="InterPro" id="IPR005123">
    <property type="entry name" value="Oxoglu/Fe-dep_dioxygenase_dom"/>
</dbReference>
<evidence type="ECO:0000313" key="13">
    <source>
        <dbReference type="EMBL" id="QPM90566.1"/>
    </source>
</evidence>
<sequence length="336" mass="36907">METTKALEIIPAVDIDSFLNGTEAEKNDVARLVDKTNREVGFLLITGHGIPQEMIDDVFAVSRTFFEGPGETKQAVMAPAGEQQGYHGLGLSGLAAKEGNEAPPDLREYFMTGRLDVSAPYFHEGDASKYYRPNRFPDGMDAFRTKIEAYYTAVETLGQRLMQLFARALDVEETFFDDKIDRHFGILSSIYYPAQLEAPKPGQLRAGAHTDYGALTILAPSNAPGGLEVKDLSGEWVSVPYMPGAFVINIGDMMQRWTNQRWKSNSHRVVNPPEAVAHVGPRQSLAYFLHPNFDTEVSAIPGTVAKGADPLHPSILAGAYMSEKEDAIATARPKRA</sequence>
<evidence type="ECO:0000256" key="11">
    <source>
        <dbReference type="RuleBase" id="RU003682"/>
    </source>
</evidence>
<proteinExistence type="inferred from homology"/>
<dbReference type="Proteomes" id="UP000283786">
    <property type="component" value="Chromosome"/>
</dbReference>
<dbReference type="InterPro" id="IPR044861">
    <property type="entry name" value="IPNS-like_FE2OG_OXY"/>
</dbReference>
<evidence type="ECO:0000256" key="10">
    <source>
        <dbReference type="ARBA" id="ARBA00049359"/>
    </source>
</evidence>
<comment type="cofactor">
    <cofactor evidence="1">
        <name>Fe(2+)</name>
        <dbReference type="ChEBI" id="CHEBI:29033"/>
    </cofactor>
</comment>
<evidence type="ECO:0000256" key="7">
    <source>
        <dbReference type="ARBA" id="ARBA00031011"/>
    </source>
</evidence>
<name>A0A418SLE2_9RHOB</name>
<evidence type="ECO:0000313" key="14">
    <source>
        <dbReference type="Proteomes" id="UP000283786"/>
    </source>
</evidence>
<evidence type="ECO:0000256" key="9">
    <source>
        <dbReference type="ARBA" id="ARBA00047725"/>
    </source>
</evidence>
<evidence type="ECO:0000256" key="3">
    <source>
        <dbReference type="ARBA" id="ARBA00012293"/>
    </source>
</evidence>
<keyword evidence="14" id="KW-1185">Reference proteome</keyword>
<keyword evidence="11 13" id="KW-0560">Oxidoreductase</keyword>
<evidence type="ECO:0000256" key="4">
    <source>
        <dbReference type="ARBA" id="ARBA00012531"/>
    </source>
</evidence>
<dbReference type="GO" id="GO:0051213">
    <property type="term" value="F:dioxygenase activity"/>
    <property type="evidence" value="ECO:0007669"/>
    <property type="project" value="UniProtKB-KW"/>
</dbReference>
<dbReference type="InterPro" id="IPR050231">
    <property type="entry name" value="Iron_ascorbate_oxido_reductase"/>
</dbReference>
<keyword evidence="13" id="KW-0223">Dioxygenase</keyword>
<organism evidence="13 14">
    <name type="scientific">Pseudooceanicola algae</name>
    <dbReference type="NCBI Taxonomy" id="1537215"/>
    <lineage>
        <taxon>Bacteria</taxon>
        <taxon>Pseudomonadati</taxon>
        <taxon>Pseudomonadota</taxon>
        <taxon>Alphaproteobacteria</taxon>
        <taxon>Rhodobacterales</taxon>
        <taxon>Paracoccaceae</taxon>
        <taxon>Pseudooceanicola</taxon>
    </lineage>
</organism>
<dbReference type="Gene3D" id="2.60.120.330">
    <property type="entry name" value="B-lactam Antibiotic, Isopenicillin N Synthase, Chain"/>
    <property type="match status" value="1"/>
</dbReference>
<dbReference type="PROSITE" id="PS51471">
    <property type="entry name" value="FE2OG_OXY"/>
    <property type="match status" value="1"/>
</dbReference>
<dbReference type="SUPFAM" id="SSF51197">
    <property type="entry name" value="Clavaminate synthase-like"/>
    <property type="match status" value="1"/>
</dbReference>
<keyword evidence="6" id="KW-0266">Ethylene biosynthesis</keyword>
<evidence type="ECO:0000256" key="1">
    <source>
        <dbReference type="ARBA" id="ARBA00001954"/>
    </source>
</evidence>
<dbReference type="RefSeq" id="WP_119837587.1">
    <property type="nucleotide sequence ID" value="NZ_CP060436.1"/>
</dbReference>
<comment type="pathway">
    <text evidence="2">Alkene biosynthesis; ethylene biosynthesis via 2-oxoglutarate.</text>
</comment>
<accession>A0A418SLE2</accession>
<dbReference type="EC" id="1.13.12.19" evidence="4"/>
<evidence type="ECO:0000256" key="5">
    <source>
        <dbReference type="ARBA" id="ARBA00019045"/>
    </source>
</evidence>
<dbReference type="InterPro" id="IPR026992">
    <property type="entry name" value="DIOX_N"/>
</dbReference>
<evidence type="ECO:0000256" key="2">
    <source>
        <dbReference type="ARBA" id="ARBA00004767"/>
    </source>
</evidence>
<dbReference type="EC" id="1.14.20.7" evidence="3"/>
<evidence type="ECO:0000256" key="6">
    <source>
        <dbReference type="ARBA" id="ARBA00022666"/>
    </source>
</evidence>
<dbReference type="GO" id="GO:0102276">
    <property type="term" value="F:2-oxoglutarate oxygenase/decarboxylase (ethylene-forming) activity"/>
    <property type="evidence" value="ECO:0007669"/>
    <property type="project" value="UniProtKB-EC"/>
</dbReference>
<reference evidence="13 14" key="1">
    <citation type="submission" date="2020-08" db="EMBL/GenBank/DDBJ databases">
        <title>Genome sequence of Rhodobacteraceae bacterium Lw-13e.</title>
        <authorList>
            <person name="Poehlein A."/>
            <person name="Wolter L."/>
            <person name="Daniel R."/>
            <person name="Brinkhoff T."/>
        </authorList>
    </citation>
    <scope>NUCLEOTIDE SEQUENCE [LARGE SCALE GENOMIC DNA]</scope>
    <source>
        <strain evidence="13 14">Lw-13e</strain>
    </source>
</reference>
<keyword evidence="11" id="KW-0479">Metal-binding</keyword>
<feature type="domain" description="Fe2OG dioxygenase" evidence="12">
    <location>
        <begin position="182"/>
        <end position="291"/>
    </location>
</feature>
<dbReference type="Pfam" id="PF03171">
    <property type="entry name" value="2OG-FeII_Oxy"/>
    <property type="match status" value="1"/>
</dbReference>
<evidence type="ECO:0000259" key="12">
    <source>
        <dbReference type="PROSITE" id="PS51471"/>
    </source>
</evidence>
<evidence type="ECO:0000256" key="8">
    <source>
        <dbReference type="ARBA" id="ARBA00031282"/>
    </source>
</evidence>